<dbReference type="InterPro" id="IPR029044">
    <property type="entry name" value="Nucleotide-diphossugar_trans"/>
</dbReference>
<dbReference type="Proteomes" id="UP000635335">
    <property type="component" value="Unassembled WGS sequence"/>
</dbReference>
<dbReference type="PANTHER" id="PTHR22916:SF51">
    <property type="entry name" value="GLYCOSYLTRANSFERASE EPSH-RELATED"/>
    <property type="match status" value="1"/>
</dbReference>
<dbReference type="SUPFAM" id="SSF53448">
    <property type="entry name" value="Nucleotide-diphospho-sugar transferases"/>
    <property type="match status" value="1"/>
</dbReference>
<gene>
    <name evidence="4" type="ORF">I5U16_04340</name>
</gene>
<accession>A0ABS0LY17</accession>
<dbReference type="Pfam" id="PF00535">
    <property type="entry name" value="Glycos_transf_2"/>
    <property type="match status" value="1"/>
</dbReference>
<organism evidence="4 5">
    <name type="scientific">Serratia surfactantfaciens</name>
    <dbReference type="NCBI Taxonomy" id="2741499"/>
    <lineage>
        <taxon>Bacteria</taxon>
        <taxon>Pseudomonadati</taxon>
        <taxon>Pseudomonadota</taxon>
        <taxon>Gammaproteobacteria</taxon>
        <taxon>Enterobacterales</taxon>
        <taxon>Yersiniaceae</taxon>
        <taxon>Serratia</taxon>
    </lineage>
</organism>
<evidence type="ECO:0000256" key="1">
    <source>
        <dbReference type="ARBA" id="ARBA00022676"/>
    </source>
</evidence>
<proteinExistence type="predicted"/>
<dbReference type="PANTHER" id="PTHR22916">
    <property type="entry name" value="GLYCOSYLTRANSFERASE"/>
    <property type="match status" value="1"/>
</dbReference>
<keyword evidence="5" id="KW-1185">Reference proteome</keyword>
<evidence type="ECO:0000313" key="5">
    <source>
        <dbReference type="Proteomes" id="UP000635335"/>
    </source>
</evidence>
<reference evidence="4 5" key="1">
    <citation type="submission" date="2020-11" db="EMBL/GenBank/DDBJ databases">
        <title>Enhanced detection system for hospital associated transmission using whole genome sequencing surveillance.</title>
        <authorList>
            <person name="Harrison L.H."/>
            <person name="Van Tyne D."/>
            <person name="Marsh J.W."/>
            <person name="Griffith M.P."/>
            <person name="Snyder D.J."/>
            <person name="Cooper V.S."/>
            <person name="Mustapha M."/>
        </authorList>
    </citation>
    <scope>NUCLEOTIDE SEQUENCE [LARGE SCALE GENOMIC DNA]</scope>
    <source>
        <strain evidence="4 5">SER00227</strain>
    </source>
</reference>
<feature type="domain" description="Glycosyltransferase 2-like" evidence="3">
    <location>
        <begin position="6"/>
        <end position="138"/>
    </location>
</feature>
<comment type="caution">
    <text evidence="4">The sequence shown here is derived from an EMBL/GenBank/DDBJ whole genome shotgun (WGS) entry which is preliminary data.</text>
</comment>
<evidence type="ECO:0000313" key="4">
    <source>
        <dbReference type="EMBL" id="MBH1919383.1"/>
    </source>
</evidence>
<dbReference type="EMBL" id="JADUMB010000001">
    <property type="protein sequence ID" value="MBH1919383.1"/>
    <property type="molecule type" value="Genomic_DNA"/>
</dbReference>
<protein>
    <submittedName>
        <fullName evidence="4">Glycosyltransferase</fullName>
    </submittedName>
</protein>
<dbReference type="Gene3D" id="3.90.550.10">
    <property type="entry name" value="Spore Coat Polysaccharide Biosynthesis Protein SpsA, Chain A"/>
    <property type="match status" value="1"/>
</dbReference>
<keyword evidence="1" id="KW-0328">Glycosyltransferase</keyword>
<dbReference type="CDD" id="cd00761">
    <property type="entry name" value="Glyco_tranf_GTA_type"/>
    <property type="match status" value="1"/>
</dbReference>
<sequence>MTAKLSIIVTSYNIEKYIGECLDNVLAQSLEDIEVIVVDDGSKDSTPKIIESYAEKDKRIIPILMKENSPGGVATVANIGMEAATGEFIGFADGDDLYDPTMFEKLYNIAVAENADVAMCNFLEFETETGIENAPYEPAWAPLAKEPVWDIRSVENKKKVLELLPVPWRKIYKRKLITDNNLKFPVGKYFFEDNGFHWFVTLTSDKVCFIDEVLCYHRRNRAGQTMMAGGDRLLGVFLQHQVIFDYLEKSKMLAQYREYSLNWLIGHIAWVSQVLTPTFSTEFYQTLLPHVKRYQKDEIQRYLSTRFYDRKTVGLVIALMKENSADFSKVMNGWVAKTKAEKLRFNYDKLGASGLLNMLVRVGKHKFVERGLHRKSTRTLLIDNNAKLDSIHWRLSELERMVESGFILQEQRIAEIKKQVEEIK</sequence>
<name>A0ABS0LY17_9GAMM</name>
<dbReference type="RefSeq" id="WP_019454375.1">
    <property type="nucleotide sequence ID" value="NZ_JADUMB010000001.1"/>
</dbReference>
<evidence type="ECO:0000259" key="3">
    <source>
        <dbReference type="Pfam" id="PF00535"/>
    </source>
</evidence>
<keyword evidence="2" id="KW-0808">Transferase</keyword>
<dbReference type="InterPro" id="IPR001173">
    <property type="entry name" value="Glyco_trans_2-like"/>
</dbReference>
<evidence type="ECO:0000256" key="2">
    <source>
        <dbReference type="ARBA" id="ARBA00022679"/>
    </source>
</evidence>